<reference evidence="3" key="1">
    <citation type="submission" date="2016-11" db="UniProtKB">
        <authorList>
            <consortium name="WormBaseParasite"/>
        </authorList>
    </citation>
    <scope>IDENTIFICATION</scope>
</reference>
<accession>A0A1I8FK82</accession>
<dbReference type="Proteomes" id="UP000095280">
    <property type="component" value="Unplaced"/>
</dbReference>
<feature type="region of interest" description="Disordered" evidence="1">
    <location>
        <begin position="66"/>
        <end position="95"/>
    </location>
</feature>
<keyword evidence="2" id="KW-1185">Reference proteome</keyword>
<feature type="compositionally biased region" description="Basic residues" evidence="1">
    <location>
        <begin position="1"/>
        <end position="10"/>
    </location>
</feature>
<dbReference type="AlphaFoldDB" id="A0A1I8FK82"/>
<evidence type="ECO:0000313" key="2">
    <source>
        <dbReference type="Proteomes" id="UP000095280"/>
    </source>
</evidence>
<protein>
    <submittedName>
        <fullName evidence="3">Uncharacterized protein</fullName>
    </submittedName>
</protein>
<dbReference type="WBParaSite" id="maker-unitig_38398-snap-gene-0.1-mRNA-1">
    <property type="protein sequence ID" value="maker-unitig_38398-snap-gene-0.1-mRNA-1"/>
    <property type="gene ID" value="maker-unitig_38398-snap-gene-0.1"/>
</dbReference>
<feature type="region of interest" description="Disordered" evidence="1">
    <location>
        <begin position="1"/>
        <end position="24"/>
    </location>
</feature>
<evidence type="ECO:0000256" key="1">
    <source>
        <dbReference type="SAM" id="MobiDB-lite"/>
    </source>
</evidence>
<evidence type="ECO:0000313" key="3">
    <source>
        <dbReference type="WBParaSite" id="maker-unitig_38398-snap-gene-0.1-mRNA-1"/>
    </source>
</evidence>
<proteinExistence type="predicted"/>
<feature type="compositionally biased region" description="Low complexity" evidence="1">
    <location>
        <begin position="66"/>
        <end position="81"/>
    </location>
</feature>
<sequence length="277" mass="31033">RFFAAKKRGARRETPAENPSTDRNSAICFNNNSSQRCTATTPRIPKSLIQSRQCWYTSRSRTPPRYGRLRPLPLLLPGGSRAQRRRRHRGNAEDNGARAGCLTEILWDDVQRAKDLLRLSRRRKQEPLPPCGVSSASTVVRPRWTPGLVASRLRRLRRVPLPIPRPAMRLSKPKVDVGLGELRRMLRDLVLNDRRTDKSLQSPACNASSVGDGIEESFEQFPLPVRQSPDCCDEAGDWGFESAELRQLEDEAAVQAALVAANRRLLSECPPARLAAG</sequence>
<organism evidence="2 3">
    <name type="scientific">Macrostomum lignano</name>
    <dbReference type="NCBI Taxonomy" id="282301"/>
    <lineage>
        <taxon>Eukaryota</taxon>
        <taxon>Metazoa</taxon>
        <taxon>Spiralia</taxon>
        <taxon>Lophotrochozoa</taxon>
        <taxon>Platyhelminthes</taxon>
        <taxon>Rhabditophora</taxon>
        <taxon>Macrostomorpha</taxon>
        <taxon>Macrostomida</taxon>
        <taxon>Macrostomidae</taxon>
        <taxon>Macrostomum</taxon>
    </lineage>
</organism>
<name>A0A1I8FK82_9PLAT</name>